<feature type="region of interest" description="Disordered" evidence="1">
    <location>
        <begin position="367"/>
        <end position="446"/>
    </location>
</feature>
<evidence type="ECO:0000313" key="3">
    <source>
        <dbReference type="EMBL" id="KAF2145046.1"/>
    </source>
</evidence>
<sequence length="446" mass="47516">MRFSFASALVVALAAESAVASTWFGKAAYNKWHETELERWLSDHDVPYPTPADRKDLENLVKENWNSKVAQPYNSWDTNQLQSYLSTKGVQAKKGAEENKDSLLSQVKSYWYETEEQASDSYNSVKDWVFDSWTDSQLKAFLDRHGIPSPQPRTRDTLLKSARENYQSAASKVGETAAYPGNWLYESWSESDLKAWLDERGYPAPQPSTRDKLIASVRRNSRLASEHMRAAASSASASASGAQQSLTDSLLDAWSDTQIKEWCDKNNIKVPQGSKRNELIALARKHRAQLTGDRLDSSASSVFGAATSSAGNQYAKATDDAALKKDQAAGAAGYYVDWIKSKLGLAASQASVSATSATDAAGASASSLGSVGGASASSASSAASKSAKSAASQASKDAKSSASSVKSAASKSSGAAGDAATESLSSAKHRASEAAQRATDAVKEEL</sequence>
<dbReference type="GeneID" id="54301432"/>
<protein>
    <recommendedName>
        <fullName evidence="5">Stress response protein ish1</fullName>
    </recommendedName>
</protein>
<dbReference type="InterPro" id="IPR018803">
    <property type="entry name" value="Ish1/Msc1-like"/>
</dbReference>
<evidence type="ECO:0008006" key="5">
    <source>
        <dbReference type="Google" id="ProtNLM"/>
    </source>
</evidence>
<reference evidence="3" key="1">
    <citation type="journal article" date="2020" name="Stud. Mycol.">
        <title>101 Dothideomycetes genomes: a test case for predicting lifestyles and emergence of pathogens.</title>
        <authorList>
            <person name="Haridas S."/>
            <person name="Albert R."/>
            <person name="Binder M."/>
            <person name="Bloem J."/>
            <person name="Labutti K."/>
            <person name="Salamov A."/>
            <person name="Andreopoulos B."/>
            <person name="Baker S."/>
            <person name="Barry K."/>
            <person name="Bills G."/>
            <person name="Bluhm B."/>
            <person name="Cannon C."/>
            <person name="Castanera R."/>
            <person name="Culley D."/>
            <person name="Daum C."/>
            <person name="Ezra D."/>
            <person name="Gonzalez J."/>
            <person name="Henrissat B."/>
            <person name="Kuo A."/>
            <person name="Liang C."/>
            <person name="Lipzen A."/>
            <person name="Lutzoni F."/>
            <person name="Magnuson J."/>
            <person name="Mondo S."/>
            <person name="Nolan M."/>
            <person name="Ohm R."/>
            <person name="Pangilinan J."/>
            <person name="Park H.-J."/>
            <person name="Ramirez L."/>
            <person name="Alfaro M."/>
            <person name="Sun H."/>
            <person name="Tritt A."/>
            <person name="Yoshinaga Y."/>
            <person name="Zwiers L.-H."/>
            <person name="Turgeon B."/>
            <person name="Goodwin S."/>
            <person name="Spatafora J."/>
            <person name="Crous P."/>
            <person name="Grigoriev I."/>
        </authorList>
    </citation>
    <scope>NUCLEOTIDE SEQUENCE</scope>
    <source>
        <strain evidence="3">CBS 121167</strain>
    </source>
</reference>
<keyword evidence="2" id="KW-0732">Signal</keyword>
<name>A0A6A6BLX2_9PEZI</name>
<proteinExistence type="predicted"/>
<dbReference type="Pfam" id="PF10281">
    <property type="entry name" value="Ish1"/>
    <property type="match status" value="5"/>
</dbReference>
<feature type="chain" id="PRO_5025432732" description="Stress response protein ish1" evidence="2">
    <location>
        <begin position="21"/>
        <end position="446"/>
    </location>
</feature>
<evidence type="ECO:0000256" key="2">
    <source>
        <dbReference type="SAM" id="SignalP"/>
    </source>
</evidence>
<gene>
    <name evidence="3" type="ORF">K452DRAFT_316175</name>
</gene>
<accession>A0A6A6BLX2</accession>
<organism evidence="3 4">
    <name type="scientific">Aplosporella prunicola CBS 121167</name>
    <dbReference type="NCBI Taxonomy" id="1176127"/>
    <lineage>
        <taxon>Eukaryota</taxon>
        <taxon>Fungi</taxon>
        <taxon>Dikarya</taxon>
        <taxon>Ascomycota</taxon>
        <taxon>Pezizomycotina</taxon>
        <taxon>Dothideomycetes</taxon>
        <taxon>Dothideomycetes incertae sedis</taxon>
        <taxon>Botryosphaeriales</taxon>
        <taxon>Aplosporellaceae</taxon>
        <taxon>Aplosporella</taxon>
    </lineage>
</organism>
<dbReference type="Proteomes" id="UP000799438">
    <property type="component" value="Unassembled WGS sequence"/>
</dbReference>
<keyword evidence="4" id="KW-1185">Reference proteome</keyword>
<dbReference type="RefSeq" id="XP_033400758.1">
    <property type="nucleotide sequence ID" value="XM_033543935.1"/>
</dbReference>
<dbReference type="OrthoDB" id="2527403at2759"/>
<dbReference type="AlphaFoldDB" id="A0A6A6BLX2"/>
<feature type="signal peptide" evidence="2">
    <location>
        <begin position="1"/>
        <end position="20"/>
    </location>
</feature>
<evidence type="ECO:0000256" key="1">
    <source>
        <dbReference type="SAM" id="MobiDB-lite"/>
    </source>
</evidence>
<evidence type="ECO:0000313" key="4">
    <source>
        <dbReference type="Proteomes" id="UP000799438"/>
    </source>
</evidence>
<feature type="compositionally biased region" description="Low complexity" evidence="1">
    <location>
        <begin position="367"/>
        <end position="420"/>
    </location>
</feature>
<dbReference type="EMBL" id="ML995478">
    <property type="protein sequence ID" value="KAF2145046.1"/>
    <property type="molecule type" value="Genomic_DNA"/>
</dbReference>